<reference evidence="8 9" key="1">
    <citation type="journal article" date="2015" name="Nat. Commun.">
        <title>Lucilia cuprina genome unlocks parasitic fly biology to underpin future interventions.</title>
        <authorList>
            <person name="Anstead C.A."/>
            <person name="Korhonen P.K."/>
            <person name="Young N.D."/>
            <person name="Hall R.S."/>
            <person name="Jex A.R."/>
            <person name="Murali S.C."/>
            <person name="Hughes D.S."/>
            <person name="Lee S.F."/>
            <person name="Perry T."/>
            <person name="Stroehlein A.J."/>
            <person name="Ansell B.R."/>
            <person name="Breugelmans B."/>
            <person name="Hofmann A."/>
            <person name="Qu J."/>
            <person name="Dugan S."/>
            <person name="Lee S.L."/>
            <person name="Chao H."/>
            <person name="Dinh H."/>
            <person name="Han Y."/>
            <person name="Doddapaneni H.V."/>
            <person name="Worley K.C."/>
            <person name="Muzny D.M."/>
            <person name="Ioannidis P."/>
            <person name="Waterhouse R.M."/>
            <person name="Zdobnov E.M."/>
            <person name="James P.J."/>
            <person name="Bagnall N.H."/>
            <person name="Kotze A.C."/>
            <person name="Gibbs R.A."/>
            <person name="Richards S."/>
            <person name="Batterham P."/>
            <person name="Gasser R.B."/>
        </authorList>
    </citation>
    <scope>NUCLEOTIDE SEQUENCE [LARGE SCALE GENOMIC DNA]</scope>
    <source>
        <strain evidence="8 9">LS</strain>
        <tissue evidence="8">Full body</tissue>
    </source>
</reference>
<dbReference type="OrthoDB" id="3533395at2759"/>
<dbReference type="Pfam" id="PF00096">
    <property type="entry name" value="zf-C2H2"/>
    <property type="match status" value="2"/>
</dbReference>
<keyword evidence="3 5" id="KW-0863">Zinc-finger</keyword>
<dbReference type="Pfam" id="PF13894">
    <property type="entry name" value="zf-C2H2_4"/>
    <property type="match status" value="2"/>
</dbReference>
<dbReference type="PROSITE" id="PS00028">
    <property type="entry name" value="ZINC_FINGER_C2H2_1"/>
    <property type="match status" value="5"/>
</dbReference>
<dbReference type="GO" id="GO:0000977">
    <property type="term" value="F:RNA polymerase II transcription regulatory region sequence-specific DNA binding"/>
    <property type="evidence" value="ECO:0007669"/>
    <property type="project" value="TreeGrafter"/>
</dbReference>
<dbReference type="Gene3D" id="3.30.160.60">
    <property type="entry name" value="Classic Zinc Finger"/>
    <property type="match status" value="4"/>
</dbReference>
<feature type="compositionally biased region" description="Basic and acidic residues" evidence="6">
    <location>
        <begin position="105"/>
        <end position="116"/>
    </location>
</feature>
<dbReference type="AlphaFoldDB" id="A0A0L0CHS7"/>
<keyword evidence="9" id="KW-1185">Reference proteome</keyword>
<dbReference type="OMA" id="VICQHIF"/>
<name>A0A0L0CHS7_LUCCU</name>
<dbReference type="InterPro" id="IPR036236">
    <property type="entry name" value="Znf_C2H2_sf"/>
</dbReference>
<evidence type="ECO:0000256" key="5">
    <source>
        <dbReference type="PROSITE-ProRule" id="PRU00042"/>
    </source>
</evidence>
<evidence type="ECO:0000256" key="6">
    <source>
        <dbReference type="SAM" id="MobiDB-lite"/>
    </source>
</evidence>
<dbReference type="GO" id="GO:0008270">
    <property type="term" value="F:zinc ion binding"/>
    <property type="evidence" value="ECO:0007669"/>
    <property type="project" value="UniProtKB-KW"/>
</dbReference>
<feature type="domain" description="C2H2-type" evidence="7">
    <location>
        <begin position="263"/>
        <end position="290"/>
    </location>
</feature>
<feature type="region of interest" description="Disordered" evidence="6">
    <location>
        <begin position="345"/>
        <end position="366"/>
    </location>
</feature>
<protein>
    <submittedName>
        <fullName evidence="8">Serendipity locus protein delta</fullName>
    </submittedName>
</protein>
<evidence type="ECO:0000256" key="3">
    <source>
        <dbReference type="ARBA" id="ARBA00022771"/>
    </source>
</evidence>
<dbReference type="PROSITE" id="PS50157">
    <property type="entry name" value="ZINC_FINGER_C2H2_2"/>
    <property type="match status" value="5"/>
</dbReference>
<dbReference type="STRING" id="7375.A0A0L0CHS7"/>
<feature type="domain" description="C2H2-type" evidence="7">
    <location>
        <begin position="235"/>
        <end position="262"/>
    </location>
</feature>
<feature type="compositionally biased region" description="Acidic residues" evidence="6">
    <location>
        <begin position="117"/>
        <end position="159"/>
    </location>
</feature>
<dbReference type="InterPro" id="IPR013087">
    <property type="entry name" value="Znf_C2H2_type"/>
</dbReference>
<dbReference type="GO" id="GO:0000981">
    <property type="term" value="F:DNA-binding transcription factor activity, RNA polymerase II-specific"/>
    <property type="evidence" value="ECO:0007669"/>
    <property type="project" value="TreeGrafter"/>
</dbReference>
<dbReference type="PANTHER" id="PTHR24379">
    <property type="entry name" value="KRAB AND ZINC FINGER DOMAIN-CONTAINING"/>
    <property type="match status" value="1"/>
</dbReference>
<dbReference type="PANTHER" id="PTHR24379:SF127">
    <property type="entry name" value="BLOODY FINGERS-RELATED"/>
    <property type="match status" value="1"/>
</dbReference>
<dbReference type="EMBL" id="JRES01000378">
    <property type="protein sequence ID" value="KNC31801.1"/>
    <property type="molecule type" value="Genomic_DNA"/>
</dbReference>
<feature type="domain" description="C2H2-type" evidence="7">
    <location>
        <begin position="207"/>
        <end position="234"/>
    </location>
</feature>
<dbReference type="Proteomes" id="UP000037069">
    <property type="component" value="Unassembled WGS sequence"/>
</dbReference>
<evidence type="ECO:0000313" key="9">
    <source>
        <dbReference type="Proteomes" id="UP000037069"/>
    </source>
</evidence>
<organism evidence="8 9">
    <name type="scientific">Lucilia cuprina</name>
    <name type="common">Green bottle fly</name>
    <name type="synonym">Australian sheep blowfly</name>
    <dbReference type="NCBI Taxonomy" id="7375"/>
    <lineage>
        <taxon>Eukaryota</taxon>
        <taxon>Metazoa</taxon>
        <taxon>Ecdysozoa</taxon>
        <taxon>Arthropoda</taxon>
        <taxon>Hexapoda</taxon>
        <taxon>Insecta</taxon>
        <taxon>Pterygota</taxon>
        <taxon>Neoptera</taxon>
        <taxon>Endopterygota</taxon>
        <taxon>Diptera</taxon>
        <taxon>Brachycera</taxon>
        <taxon>Muscomorpha</taxon>
        <taxon>Oestroidea</taxon>
        <taxon>Calliphoridae</taxon>
        <taxon>Luciliinae</taxon>
        <taxon>Lucilia</taxon>
    </lineage>
</organism>
<keyword evidence="1" id="KW-0479">Metal-binding</keyword>
<evidence type="ECO:0000259" key="7">
    <source>
        <dbReference type="PROSITE" id="PS50157"/>
    </source>
</evidence>
<dbReference type="SMART" id="SM00355">
    <property type="entry name" value="ZnF_C2H2"/>
    <property type="match status" value="7"/>
</dbReference>
<sequence length="407" mass="47261">MDKILTPKCHICQETDFRALYCDEVYKARAPKSQKTILDIIRHISRVLKVTFTVPARARVCTVCYKELVRYDCYVVELLEVQKRLSDKINARVKGIKIPKDPANKDKEKKVIKVEEINSDDEDDDGNEGEIEAIEDSDEDDDDDEYDDDNIFVDPDIDTEPSASGHQQDKGKSENQQDSYPCTVCNLKLKNQRALDYHLDKDHKNRVTCTVCGVQVRNDEYLVLHMNIHNGKTENDCSFCDKSYARRVNVIRHMQVHFNKKKHQCERCGMFFSQTTIFYNHRLQHEAEDNPLICPVCSQTFKTIRTYKRHMVTHQEDRPRYNCEFCGKVFVDKYTLKMHVRTHHTTTAAGDESQEQSTTPAQKKAKTATADEADHVIFTCVICQHIFVRQDLFADHMQNVHDVVMDS</sequence>
<comment type="caution">
    <text evidence="8">The sequence shown here is derived from an EMBL/GenBank/DDBJ whole genome shotgun (WGS) entry which is preliminary data.</text>
</comment>
<dbReference type="SUPFAM" id="SSF57667">
    <property type="entry name" value="beta-beta-alpha zinc fingers"/>
    <property type="match status" value="2"/>
</dbReference>
<feature type="region of interest" description="Disordered" evidence="6">
    <location>
        <begin position="105"/>
        <end position="178"/>
    </location>
</feature>
<dbReference type="GO" id="GO:0005634">
    <property type="term" value="C:nucleus"/>
    <property type="evidence" value="ECO:0007669"/>
    <property type="project" value="TreeGrafter"/>
</dbReference>
<accession>A0A0L0CHS7</accession>
<keyword evidence="2" id="KW-0677">Repeat</keyword>
<keyword evidence="4" id="KW-0862">Zinc</keyword>
<evidence type="ECO:0000313" key="8">
    <source>
        <dbReference type="EMBL" id="KNC31801.1"/>
    </source>
</evidence>
<gene>
    <name evidence="8" type="ORF">FF38_12425</name>
</gene>
<feature type="domain" description="C2H2-type" evidence="7">
    <location>
        <begin position="321"/>
        <end position="343"/>
    </location>
</feature>
<evidence type="ECO:0000256" key="4">
    <source>
        <dbReference type="ARBA" id="ARBA00022833"/>
    </source>
</evidence>
<proteinExistence type="predicted"/>
<evidence type="ECO:0000256" key="2">
    <source>
        <dbReference type="ARBA" id="ARBA00022737"/>
    </source>
</evidence>
<evidence type="ECO:0000256" key="1">
    <source>
        <dbReference type="ARBA" id="ARBA00022723"/>
    </source>
</evidence>
<feature type="domain" description="C2H2-type" evidence="7">
    <location>
        <begin position="292"/>
        <end position="319"/>
    </location>
</feature>